<dbReference type="EMBL" id="JABFED010000007">
    <property type="protein sequence ID" value="MBA1838166.1"/>
    <property type="molecule type" value="Genomic_DNA"/>
</dbReference>
<feature type="domain" description="DUF5979" evidence="3">
    <location>
        <begin position="1077"/>
        <end position="1168"/>
    </location>
</feature>
<feature type="domain" description="DUF5979" evidence="3">
    <location>
        <begin position="1623"/>
        <end position="1704"/>
    </location>
</feature>
<evidence type="ECO:0000313" key="5">
    <source>
        <dbReference type="Proteomes" id="UP000577408"/>
    </source>
</evidence>
<dbReference type="Proteomes" id="UP000577408">
    <property type="component" value="Unassembled WGS sequence"/>
</dbReference>
<comment type="caution">
    <text evidence="4">The sequence shown here is derived from an EMBL/GenBank/DDBJ whole genome shotgun (WGS) entry which is preliminary data.</text>
</comment>
<dbReference type="InterPro" id="IPR046022">
    <property type="entry name" value="DUF5979"/>
</dbReference>
<accession>A0A7V8UVL8</accession>
<feature type="domain" description="DUF5979" evidence="3">
    <location>
        <begin position="438"/>
        <end position="542"/>
    </location>
</feature>
<feature type="region of interest" description="Disordered" evidence="1">
    <location>
        <begin position="210"/>
        <end position="236"/>
    </location>
</feature>
<sequence length="1924" mass="202021">MSQTVHPTSSRRQHGAVAVWAALILAALTLVAGVVSPGVQQAEAQTTSNDGVNFGDCSFRRGTGVAEAWANQMCWLDVSDMTTPGAKTKKVGDYTITFNLGIETKNTSTRFTANSNPSWSGTAFAKTNTGFFERYPSSTSQDILQMEGAGDPFARFTLSDIVVKRNGVADPLASYRFAVVDGESTGAGGNGEMISVDGGTVGQAVRLTPPNAKDACTGGRDPQFGPGNEPKNWGSMSDGRSRGFVCFSRSTGTYGTWVVGVDNPKTLQVSMGSNSTGTQGVAIGIALSRIAFDKEGSATVQNAFEKVADPTARTASYSAFLQDGSNRTTLSTPAGGSTTALRRVGSDGVPLDQLGYTSTLDPADRAFDRYDPVWKCTLTSGGTNSETYLIRKGAVPTGYTLTENAQTGTSTLLIPAAETRVPNCSVTWESKFKPAKLNLAKTVDGNAANFAENSLQKYTLHYKCTVPEGFKTAYPSVKLEDDVVVEKGRSASVDNLPQGSTCTITEKVPAPPAGTKLTLSWNGTAAPSASAPVTVQLPTTAAAPTAIGSANANNSYTYTPGKLVFSKTIVGDPVTDGKVGGTYRFNLTCAGTNISREFTLDLTQAKPSNAVTLDNIPVERDCSITPLTDLTEEQRKTIEFTGRDAQLAGAPLNPSGAEYHFTLHEGTTPELHFTTSYAYLTFPLHIRNQVNGLAAGDPDVAKLTYTVHYRCEVAGRPAKEGTVTLTGSDGEAAIDSVPASAACKVWEDEPGETANTKFVGAKVSASNASDQVTTLTNAEAKNRAIYTIRPVSGTDRNLVTVINTFDPKLGTVQLNKVVNSTVTGKLPSTYAFSFRCGTRNVNTGVAGQSRSVELAGRATVAANGTVTLKADDAAANDLGGSMGVPYGNTCTFTEETPQVAGGILFSTDVQSITPTISQDTTTATVTNTFAPAGNGLTVNLRTGGRTTLAPSSLSYELTCDNGFTDRFDLAPGGSAEFTAGQVPQGTQCTLAESGDSATRTTKDGREYPISSTSEYLYAADAGGSKDVGANGQFTIGKQSTMDVHHEYNLIQAPVQGTKEVRFNDPNNLISQPRRDIKTNRVFPVTLTCTNPDGTEGPRLSTTVQQGQAPGGTTAAVGSSCTATEGETSTAVGITLDKSMAVNGAQVNGGSADFVVSDGGTTLLFINTYSRRVTQIQLDKKAILPTDSIRTQYANAGKDLQDALYNHSFTLVCRDPETGDTAVLQEQQKSIKGEGTALFDGVPVGADCQLTGDKFGSLALAMNDGQDDLKAFLRPAFVDWVVDREGGNAYPDQKLDNDTTTSPVFLTVDDPAKNHVRLDNHYEYETSAVRLRKDLAGAAGNLSEIPDDYTFNFTLQCKAIGYQTSSVGETSFIPEKLRPADGYVIPASIRKGDFSNSAFVSGEAKVPAGSLCTFNEQDASNVPEALTITPEQKVVRGYAPNPGVTAPVDLHFVNKVERRTTPVRLAVFNSGYLVGADEAGYTAQLRCDNPAQTAVTRQFPLTALSGSEMPRSFEAPAGGQVVDLPVGANCTLDFAGSAALAARGQLEVTDGARTPLAQYATWGSGSPALPTGSLSNLAPDEVNGSDKAYSYTFATAANLPSAETALTVGADIYHPRAHYDVAFTKTAAGPSSGTFTFHQSCSAQSEEFQLHAGETHTIADVPVDSDCAVDEVDDGNPDAASVFQVVSNGELVTPLEGDTDSVVFTAQPVSDPTDLARSGDRWSLTAKNTFPGLKVQKTIGGTPLGQLTGDAFGTTLLRHDATSMRMTYTVTNTGEFPLKDFTVTDPSLAGLDVTRGGVVTRIGDDGAVPDSICPTTELAAGGEFSCTFNVSIPASANETWRYPAEGDAAVTVIAAANAGGATQTVAAKDAQGALKPSASLSMLLPETGEQTLVLFLLLGLVLFGWGAWRVSRRDERAEGGELVEV</sequence>
<organism evidence="4 5">
    <name type="scientific">Corynebacterium wankanglinii</name>
    <dbReference type="NCBI Taxonomy" id="2735136"/>
    <lineage>
        <taxon>Bacteria</taxon>
        <taxon>Bacillati</taxon>
        <taxon>Actinomycetota</taxon>
        <taxon>Actinomycetes</taxon>
        <taxon>Mycobacteriales</taxon>
        <taxon>Corynebacteriaceae</taxon>
        <taxon>Corynebacterium</taxon>
    </lineage>
</organism>
<evidence type="ECO:0000256" key="1">
    <source>
        <dbReference type="SAM" id="MobiDB-lite"/>
    </source>
</evidence>
<feature type="domain" description="DUF5979" evidence="3">
    <location>
        <begin position="564"/>
        <end position="641"/>
    </location>
</feature>
<feature type="domain" description="DUF5979" evidence="3">
    <location>
        <begin position="813"/>
        <end position="929"/>
    </location>
</feature>
<evidence type="ECO:0000259" key="3">
    <source>
        <dbReference type="Pfam" id="PF19407"/>
    </source>
</evidence>
<protein>
    <recommendedName>
        <fullName evidence="3">DUF5979 domain-containing protein</fullName>
    </recommendedName>
</protein>
<keyword evidence="5" id="KW-1185">Reference proteome</keyword>
<feature type="domain" description="DUF5979" evidence="3">
    <location>
        <begin position="686"/>
        <end position="806"/>
    </location>
</feature>
<gene>
    <name evidence="4" type="ORF">HMA55_09760</name>
</gene>
<feature type="transmembrane region" description="Helical" evidence="2">
    <location>
        <begin position="1890"/>
        <end position="1907"/>
    </location>
</feature>
<reference evidence="4 5" key="1">
    <citation type="submission" date="2020-05" db="EMBL/GenBank/DDBJ databases">
        <title>Descriptions of Corynebacterium xxxx sp. nov., Corynebacterium yyyy sp. nov. and Corynebacterium zzzz sp. nov.</title>
        <authorList>
            <person name="Zhang G."/>
        </authorList>
    </citation>
    <scope>NUCLEOTIDE SEQUENCE [LARGE SCALE GENOMIC DNA]</scope>
    <source>
        <strain evidence="5">zg-913</strain>
    </source>
</reference>
<proteinExistence type="predicted"/>
<dbReference type="RefSeq" id="WP_181192855.1">
    <property type="nucleotide sequence ID" value="NZ_JABFED010000007.1"/>
</dbReference>
<evidence type="ECO:0000313" key="4">
    <source>
        <dbReference type="EMBL" id="MBA1838166.1"/>
    </source>
</evidence>
<evidence type="ECO:0000256" key="2">
    <source>
        <dbReference type="SAM" id="Phobius"/>
    </source>
</evidence>
<keyword evidence="2" id="KW-1133">Transmembrane helix</keyword>
<name>A0A7V8UVL8_9CORY</name>
<keyword evidence="2" id="KW-0812">Transmembrane</keyword>
<keyword evidence="2" id="KW-0472">Membrane</keyword>
<dbReference type="Pfam" id="PF19407">
    <property type="entry name" value="DUF5979"/>
    <property type="match status" value="6"/>
</dbReference>